<dbReference type="Proteomes" id="UP000467840">
    <property type="component" value="Chromosome 12"/>
</dbReference>
<keyword evidence="2" id="KW-1133">Transmembrane helix</keyword>
<name>A0A6A6K714_HEVBR</name>
<sequence length="429" mass="48391">MSEFSLSSTTSKKAHFSISSLLLSEFFLFCTFILCHPLYFLYLIFLFPYLFKLLSFLSPLFATTFLLLLVLLTFSPNLVHETLSPELSESKVSFVLGTYQAVVERLRSKVEEGGNDEFNQFEELEAYKIVFETSNFDIGVAITELEAKENGLESNEAQANTSSGHQDSVLGVSEVVSGNFNENSVVITRSESSQLIAEGNKLEIFLHQKQKFEDLAIQKGEKEVKPLSENSNKVEEQKEETYVRSGSKAMGFLGDGKVGVEDSRVYIPRMNSQKLEANPWIDANDGDGEYTPRVMDKSQSMGSNLGSFGSMRKEKEWRRTLACKLFEERRNVDGGEGMDLLWETYENDSMKAQAKSKTKKGKKGSIEYYDDDDEDEEEENEGQLCCLQALKFSAGKMNLGMGRPNLVKISKALKGFGWLHHVTKKKGYR</sequence>
<dbReference type="PANTHER" id="PTHR36760">
    <property type="entry name" value="ACIDIC LEUCINE-RICH NUCLEAR PHOSPHOPROTEIN 32 FAMILY B PROTEIN"/>
    <property type="match status" value="1"/>
</dbReference>
<keyword evidence="2" id="KW-0812">Transmembrane</keyword>
<evidence type="ECO:0000313" key="3">
    <source>
        <dbReference type="EMBL" id="KAF2284542.1"/>
    </source>
</evidence>
<feature type="transmembrane region" description="Helical" evidence="2">
    <location>
        <begin position="53"/>
        <end position="74"/>
    </location>
</feature>
<feature type="transmembrane region" description="Helical" evidence="2">
    <location>
        <begin position="21"/>
        <end position="47"/>
    </location>
</feature>
<proteinExistence type="predicted"/>
<organism evidence="3 4">
    <name type="scientific">Hevea brasiliensis</name>
    <name type="common">Para rubber tree</name>
    <name type="synonym">Siphonia brasiliensis</name>
    <dbReference type="NCBI Taxonomy" id="3981"/>
    <lineage>
        <taxon>Eukaryota</taxon>
        <taxon>Viridiplantae</taxon>
        <taxon>Streptophyta</taxon>
        <taxon>Embryophyta</taxon>
        <taxon>Tracheophyta</taxon>
        <taxon>Spermatophyta</taxon>
        <taxon>Magnoliopsida</taxon>
        <taxon>eudicotyledons</taxon>
        <taxon>Gunneridae</taxon>
        <taxon>Pentapetalae</taxon>
        <taxon>rosids</taxon>
        <taxon>fabids</taxon>
        <taxon>Malpighiales</taxon>
        <taxon>Euphorbiaceae</taxon>
        <taxon>Crotonoideae</taxon>
        <taxon>Micrandreae</taxon>
        <taxon>Hevea</taxon>
    </lineage>
</organism>
<evidence type="ECO:0000256" key="1">
    <source>
        <dbReference type="SAM" id="MobiDB-lite"/>
    </source>
</evidence>
<evidence type="ECO:0000256" key="2">
    <source>
        <dbReference type="SAM" id="Phobius"/>
    </source>
</evidence>
<comment type="caution">
    <text evidence="3">The sequence shown here is derived from an EMBL/GenBank/DDBJ whole genome shotgun (WGS) entry which is preliminary data.</text>
</comment>
<keyword evidence="2" id="KW-0472">Membrane</keyword>
<gene>
    <name evidence="3" type="ORF">GH714_026278</name>
</gene>
<evidence type="ECO:0000313" key="4">
    <source>
        <dbReference type="Proteomes" id="UP000467840"/>
    </source>
</evidence>
<dbReference type="AlphaFoldDB" id="A0A6A6K714"/>
<protein>
    <submittedName>
        <fullName evidence="3">Uncharacterized protein</fullName>
    </submittedName>
</protein>
<accession>A0A6A6K714</accession>
<reference evidence="3 4" key="1">
    <citation type="journal article" date="2020" name="Mol. Plant">
        <title>The Chromosome-Based Rubber Tree Genome Provides New Insights into Spurge Genome Evolution and Rubber Biosynthesis.</title>
        <authorList>
            <person name="Liu J."/>
            <person name="Shi C."/>
            <person name="Shi C.C."/>
            <person name="Li W."/>
            <person name="Zhang Q.J."/>
            <person name="Zhang Y."/>
            <person name="Li K."/>
            <person name="Lu H.F."/>
            <person name="Shi C."/>
            <person name="Zhu S.T."/>
            <person name="Xiao Z.Y."/>
            <person name="Nan H."/>
            <person name="Yue Y."/>
            <person name="Zhu X.G."/>
            <person name="Wu Y."/>
            <person name="Hong X.N."/>
            <person name="Fan G.Y."/>
            <person name="Tong Y."/>
            <person name="Zhang D."/>
            <person name="Mao C.L."/>
            <person name="Liu Y.L."/>
            <person name="Hao S.J."/>
            <person name="Liu W.Q."/>
            <person name="Lv M.Q."/>
            <person name="Zhang H.B."/>
            <person name="Liu Y."/>
            <person name="Hu-Tang G.R."/>
            <person name="Wang J.P."/>
            <person name="Wang J.H."/>
            <person name="Sun Y.H."/>
            <person name="Ni S.B."/>
            <person name="Chen W.B."/>
            <person name="Zhang X.C."/>
            <person name="Jiao Y.N."/>
            <person name="Eichler E.E."/>
            <person name="Li G.H."/>
            <person name="Liu X."/>
            <person name="Gao L.Z."/>
        </authorList>
    </citation>
    <scope>NUCLEOTIDE SEQUENCE [LARGE SCALE GENOMIC DNA]</scope>
    <source>
        <strain evidence="4">cv. GT1</strain>
        <tissue evidence="3">Leaf</tissue>
    </source>
</reference>
<dbReference type="EMBL" id="JAAGAX010000018">
    <property type="protein sequence ID" value="KAF2284542.1"/>
    <property type="molecule type" value="Genomic_DNA"/>
</dbReference>
<keyword evidence="4" id="KW-1185">Reference proteome</keyword>
<dbReference type="PANTHER" id="PTHR36760:SF1">
    <property type="entry name" value="ACIDIC LEUCINE-RICH NUCLEAR PHOSPHOPROTEIN 32 FAMILY B PROTEIN"/>
    <property type="match status" value="1"/>
</dbReference>
<feature type="region of interest" description="Disordered" evidence="1">
    <location>
        <begin position="355"/>
        <end position="375"/>
    </location>
</feature>